<protein>
    <submittedName>
        <fullName evidence="2">Uncharacterized protein</fullName>
    </submittedName>
</protein>
<organism evidence="2 3">
    <name type="scientific">Ridgeia piscesae</name>
    <name type="common">Tubeworm</name>
    <dbReference type="NCBI Taxonomy" id="27915"/>
    <lineage>
        <taxon>Eukaryota</taxon>
        <taxon>Metazoa</taxon>
        <taxon>Spiralia</taxon>
        <taxon>Lophotrochozoa</taxon>
        <taxon>Annelida</taxon>
        <taxon>Polychaeta</taxon>
        <taxon>Sedentaria</taxon>
        <taxon>Canalipalpata</taxon>
        <taxon>Sabellida</taxon>
        <taxon>Siboglinidae</taxon>
        <taxon>Ridgeia</taxon>
    </lineage>
</organism>
<feature type="region of interest" description="Disordered" evidence="1">
    <location>
        <begin position="1"/>
        <end position="46"/>
    </location>
</feature>
<evidence type="ECO:0000313" key="3">
    <source>
        <dbReference type="Proteomes" id="UP001209878"/>
    </source>
</evidence>
<dbReference type="Proteomes" id="UP001209878">
    <property type="component" value="Unassembled WGS sequence"/>
</dbReference>
<evidence type="ECO:0000313" key="2">
    <source>
        <dbReference type="EMBL" id="KAK2185807.1"/>
    </source>
</evidence>
<feature type="region of interest" description="Disordered" evidence="1">
    <location>
        <begin position="58"/>
        <end position="81"/>
    </location>
</feature>
<reference evidence="2" key="1">
    <citation type="journal article" date="2023" name="Mol. Biol. Evol.">
        <title>Third-Generation Sequencing Reveals the Adaptive Role of the Epigenome in Three Deep-Sea Polychaetes.</title>
        <authorList>
            <person name="Perez M."/>
            <person name="Aroh O."/>
            <person name="Sun Y."/>
            <person name="Lan Y."/>
            <person name="Juniper S.K."/>
            <person name="Young C.R."/>
            <person name="Angers B."/>
            <person name="Qian P.Y."/>
        </authorList>
    </citation>
    <scope>NUCLEOTIDE SEQUENCE</scope>
    <source>
        <strain evidence="2">R07B-5</strain>
    </source>
</reference>
<accession>A0AAD9UDV5</accession>
<feature type="compositionally biased region" description="Basic residues" evidence="1">
    <location>
        <begin position="26"/>
        <end position="39"/>
    </location>
</feature>
<name>A0AAD9UDV5_RIDPI</name>
<keyword evidence="3" id="KW-1185">Reference proteome</keyword>
<gene>
    <name evidence="2" type="ORF">NP493_222g03006</name>
</gene>
<feature type="compositionally biased region" description="Basic residues" evidence="1">
    <location>
        <begin position="65"/>
        <end position="77"/>
    </location>
</feature>
<sequence>MRLQKAKDTQSSAIAQWPRTTAATHPNRRRKQNRPKHTASKSASEQLSNYLDRLWRHTSKANNRNNRHRSNSRRIRPVHVPGKHVSVSAIFLPKKQRGRNHSAHVLVVRRNLGRKETTCVEIPPR</sequence>
<proteinExistence type="predicted"/>
<dbReference type="AlphaFoldDB" id="A0AAD9UDV5"/>
<feature type="compositionally biased region" description="Polar residues" evidence="1">
    <location>
        <begin position="9"/>
        <end position="24"/>
    </location>
</feature>
<dbReference type="EMBL" id="JAODUO010000222">
    <property type="protein sequence ID" value="KAK2185807.1"/>
    <property type="molecule type" value="Genomic_DNA"/>
</dbReference>
<evidence type="ECO:0000256" key="1">
    <source>
        <dbReference type="SAM" id="MobiDB-lite"/>
    </source>
</evidence>
<comment type="caution">
    <text evidence="2">The sequence shown here is derived from an EMBL/GenBank/DDBJ whole genome shotgun (WGS) entry which is preliminary data.</text>
</comment>